<protein>
    <submittedName>
        <fullName evidence="1">Uncharacterized protein</fullName>
    </submittedName>
</protein>
<evidence type="ECO:0000313" key="2">
    <source>
        <dbReference type="Proteomes" id="UP000184609"/>
    </source>
</evidence>
<dbReference type="AlphaFoldDB" id="A0A1M7ZJR7"/>
<dbReference type="Proteomes" id="UP000184609">
    <property type="component" value="Unassembled WGS sequence"/>
</dbReference>
<dbReference type="OrthoDB" id="982075at2"/>
<name>A0A1M7ZJR7_9BACT</name>
<evidence type="ECO:0000313" key="1">
    <source>
        <dbReference type="EMBL" id="SHO65052.1"/>
    </source>
</evidence>
<dbReference type="RefSeq" id="WP_073573421.1">
    <property type="nucleotide sequence ID" value="NZ_FRXN01000006.1"/>
</dbReference>
<accession>A0A1M7ZJR7</accession>
<dbReference type="EMBL" id="FRXN01000006">
    <property type="protein sequence ID" value="SHO65052.1"/>
    <property type="molecule type" value="Genomic_DNA"/>
</dbReference>
<dbReference type="STRING" id="1073327.SAMN04488108_3829"/>
<sequence>MKTKEYIEKEQINSLNFSKQEVLQSYDEKKSRLADLHRSQTLGNLLHSKVHITFQSANEQVYEVYTTVWAVASEFIVLKGGVTIPINSILKVE</sequence>
<organism evidence="1 2">
    <name type="scientific">Algoriphagus zhangzhouensis</name>
    <dbReference type="NCBI Taxonomy" id="1073327"/>
    <lineage>
        <taxon>Bacteria</taxon>
        <taxon>Pseudomonadati</taxon>
        <taxon>Bacteroidota</taxon>
        <taxon>Cytophagia</taxon>
        <taxon>Cytophagales</taxon>
        <taxon>Cyclobacteriaceae</taxon>
        <taxon>Algoriphagus</taxon>
    </lineage>
</organism>
<keyword evidence="2" id="KW-1185">Reference proteome</keyword>
<reference evidence="2" key="1">
    <citation type="submission" date="2016-12" db="EMBL/GenBank/DDBJ databases">
        <authorList>
            <person name="Varghese N."/>
            <person name="Submissions S."/>
        </authorList>
    </citation>
    <scope>NUCLEOTIDE SEQUENCE [LARGE SCALE GENOMIC DNA]</scope>
    <source>
        <strain evidence="2">DSM 25035</strain>
    </source>
</reference>
<gene>
    <name evidence="1" type="ORF">SAMN04488108_3829</name>
</gene>
<proteinExistence type="predicted"/>